<dbReference type="PROSITE" id="PS51257">
    <property type="entry name" value="PROKAR_LIPOPROTEIN"/>
    <property type="match status" value="1"/>
</dbReference>
<dbReference type="AlphaFoldDB" id="E4RV30"/>
<reference key="1">
    <citation type="submission" date="2010-11" db="EMBL/GenBank/DDBJ databases">
        <title>The complete genome of Leadbetterella byssophila DSM 17132.</title>
        <authorList>
            <consortium name="US DOE Joint Genome Institute (JGI-PGF)"/>
            <person name="Lucas S."/>
            <person name="Copeland A."/>
            <person name="Lapidus A."/>
            <person name="Glavina del Rio T."/>
            <person name="Dalin E."/>
            <person name="Tice H."/>
            <person name="Bruce D."/>
            <person name="Goodwin L."/>
            <person name="Pitluck S."/>
            <person name="Kyrpides N."/>
            <person name="Mavromatis K."/>
            <person name="Ivanova N."/>
            <person name="Teshima H."/>
            <person name="Brettin T."/>
            <person name="Detter J.C."/>
            <person name="Han C."/>
            <person name="Tapia R."/>
            <person name="Land M."/>
            <person name="Hauser L."/>
            <person name="Markowitz V."/>
            <person name="Cheng J.-F."/>
            <person name="Hugenholtz P."/>
            <person name="Woyke T."/>
            <person name="Wu D."/>
            <person name="Tindall B."/>
            <person name="Pomrenke H.G."/>
            <person name="Brambilla E."/>
            <person name="Klenk H.-P."/>
            <person name="Eisen J.A."/>
        </authorList>
    </citation>
    <scope>NUCLEOTIDE SEQUENCE [LARGE SCALE GENOMIC DNA]</scope>
    <source>
        <strain>DSM 17132</strain>
    </source>
</reference>
<name>E4RV30_LEAB4</name>
<dbReference type="RefSeq" id="WP_013408954.1">
    <property type="nucleotide sequence ID" value="NC_014655.1"/>
</dbReference>
<feature type="chain" id="PRO_5003185840" description="Lipoprotein" evidence="1">
    <location>
        <begin position="24"/>
        <end position="113"/>
    </location>
</feature>
<dbReference type="KEGG" id="lby:Lbys_2225"/>
<proteinExistence type="predicted"/>
<evidence type="ECO:0000256" key="1">
    <source>
        <dbReference type="SAM" id="SignalP"/>
    </source>
</evidence>
<evidence type="ECO:0000313" key="2">
    <source>
        <dbReference type="EMBL" id="ADQ17910.1"/>
    </source>
</evidence>
<dbReference type="STRING" id="649349.Lbys_2225"/>
<gene>
    <name evidence="2" type="ordered locus">Lbys_2225</name>
</gene>
<organism evidence="2 3">
    <name type="scientific">Leadbetterella byssophila (strain DSM 17132 / JCM 16389 / KACC 11308 / NBRC 106382 / 4M15)</name>
    <dbReference type="NCBI Taxonomy" id="649349"/>
    <lineage>
        <taxon>Bacteria</taxon>
        <taxon>Pseudomonadati</taxon>
        <taxon>Bacteroidota</taxon>
        <taxon>Cytophagia</taxon>
        <taxon>Cytophagales</taxon>
        <taxon>Leadbetterellaceae</taxon>
        <taxon>Leadbetterella</taxon>
    </lineage>
</organism>
<keyword evidence="3" id="KW-1185">Reference proteome</keyword>
<accession>E4RV30</accession>
<dbReference type="Proteomes" id="UP000007435">
    <property type="component" value="Chromosome"/>
</dbReference>
<protein>
    <recommendedName>
        <fullName evidence="4">Lipoprotein</fullName>
    </recommendedName>
</protein>
<dbReference type="EMBL" id="CP002305">
    <property type="protein sequence ID" value="ADQ17910.1"/>
    <property type="molecule type" value="Genomic_DNA"/>
</dbReference>
<dbReference type="HOGENOM" id="CLU_2130355_0_0_10"/>
<keyword evidence="1" id="KW-0732">Signal</keyword>
<evidence type="ECO:0000313" key="3">
    <source>
        <dbReference type="Proteomes" id="UP000007435"/>
    </source>
</evidence>
<reference evidence="2 3" key="2">
    <citation type="journal article" date="2011" name="Stand. Genomic Sci.">
        <title>Complete genome sequence of Leadbetterella byssophila type strain (4M15).</title>
        <authorList>
            <person name="Abt B."/>
            <person name="Teshima H."/>
            <person name="Lucas S."/>
            <person name="Lapidus A."/>
            <person name="Del Rio T.G."/>
            <person name="Nolan M."/>
            <person name="Tice H."/>
            <person name="Cheng J.F."/>
            <person name="Pitluck S."/>
            <person name="Liolios K."/>
            <person name="Pagani I."/>
            <person name="Ivanova N."/>
            <person name="Mavromatis K."/>
            <person name="Pati A."/>
            <person name="Tapia R."/>
            <person name="Han C."/>
            <person name="Goodwin L."/>
            <person name="Chen A."/>
            <person name="Palaniappan K."/>
            <person name="Land M."/>
            <person name="Hauser L."/>
            <person name="Chang Y.J."/>
            <person name="Jeffries C.D."/>
            <person name="Rohde M."/>
            <person name="Goker M."/>
            <person name="Tindall B.J."/>
            <person name="Detter J.C."/>
            <person name="Woyke T."/>
            <person name="Bristow J."/>
            <person name="Eisen J.A."/>
            <person name="Markowitz V."/>
            <person name="Hugenholtz P."/>
            <person name="Klenk H.P."/>
            <person name="Kyrpides N.C."/>
        </authorList>
    </citation>
    <scope>NUCLEOTIDE SEQUENCE [LARGE SCALE GENOMIC DNA]</scope>
    <source>
        <strain evidence="3">DSM 17132 / JCM 16389 / KACC 11308 / NBRC 106382 / 4M15</strain>
    </source>
</reference>
<evidence type="ECO:0008006" key="4">
    <source>
        <dbReference type="Google" id="ProtNLM"/>
    </source>
</evidence>
<feature type="signal peptide" evidence="1">
    <location>
        <begin position="1"/>
        <end position="23"/>
    </location>
</feature>
<sequence length="113" mass="12751">MKTHSTFFILLLSIILLIQSCNNEVITPAGYYKAKITGRFCTLAAQVKGGETTSELDKYEYIYIVNIPEELSFIGAEFYFEKFEKVDPPICLGNTYSPHLTISVGSIFIKQPK</sequence>